<dbReference type="VEuPathDB" id="AmoebaDB:ACA1_266000"/>
<dbReference type="InterPro" id="IPR000550">
    <property type="entry name" value="Hppk"/>
</dbReference>
<evidence type="ECO:0000256" key="9">
    <source>
        <dbReference type="ARBA" id="ARBA00022723"/>
    </source>
</evidence>
<dbReference type="KEGG" id="acan:ACA1_266000"/>
<name>L8H299_ACACF</name>
<evidence type="ECO:0000256" key="1">
    <source>
        <dbReference type="ARBA" id="ARBA00000012"/>
    </source>
</evidence>
<comment type="pathway">
    <text evidence="4">Cofactor biosynthesis; tetrahydrofolate biosynthesis; 7,8-dihydrofolate from 2-amino-4-hydroxy-6-hydroxymethyl-7,8-dihydropteridine diphosphate and 4-aminobenzoate: step 1/2.</text>
</comment>
<comment type="pathway">
    <text evidence="5">Cofactor biosynthesis; tetrahydrofolate biosynthesis; 2-amino-4-hydroxy-6-hydroxymethyl-7,8-dihydropteridine diphosphate from 7,8-dihydroneopterin triphosphate: step 4/4.</text>
</comment>
<feature type="domain" description="Pterin-binding" evidence="17">
    <location>
        <begin position="354"/>
        <end position="623"/>
    </location>
</feature>
<dbReference type="PROSITE" id="PS00793">
    <property type="entry name" value="DHPS_2"/>
    <property type="match status" value="1"/>
</dbReference>
<evidence type="ECO:0000256" key="13">
    <source>
        <dbReference type="ARBA" id="ARBA00022842"/>
    </source>
</evidence>
<dbReference type="Pfam" id="PF01288">
    <property type="entry name" value="HPPK"/>
    <property type="match status" value="1"/>
</dbReference>
<dbReference type="RefSeq" id="XP_004341460.1">
    <property type="nucleotide sequence ID" value="XM_004341412.1"/>
</dbReference>
<dbReference type="NCBIfam" id="TIGR00526">
    <property type="entry name" value="folB_dom"/>
    <property type="match status" value="1"/>
</dbReference>
<evidence type="ECO:0000256" key="15">
    <source>
        <dbReference type="ARBA" id="ARBA00023268"/>
    </source>
</evidence>
<dbReference type="Gene3D" id="3.30.70.560">
    <property type="entry name" value="7,8-Dihydro-6-hydroxymethylpterin-pyrophosphokinase HPPK"/>
    <property type="match status" value="1"/>
</dbReference>
<dbReference type="SUPFAM" id="SSF51717">
    <property type="entry name" value="Dihydropteroate synthetase-like"/>
    <property type="match status" value="1"/>
</dbReference>
<dbReference type="InterPro" id="IPR045031">
    <property type="entry name" value="DHP_synth-like"/>
</dbReference>
<dbReference type="OrthoDB" id="615426at2759"/>
<dbReference type="InterPro" id="IPR000489">
    <property type="entry name" value="Pterin-binding_dom"/>
</dbReference>
<dbReference type="GO" id="GO:0005524">
    <property type="term" value="F:ATP binding"/>
    <property type="evidence" value="ECO:0007669"/>
    <property type="project" value="UniProtKB-KW"/>
</dbReference>
<evidence type="ECO:0000256" key="7">
    <source>
        <dbReference type="ARBA" id="ARBA00009951"/>
    </source>
</evidence>
<dbReference type="PROSITE" id="PS00794">
    <property type="entry name" value="HPPK"/>
    <property type="match status" value="1"/>
</dbReference>
<dbReference type="Pfam" id="PF02152">
    <property type="entry name" value="FolB"/>
    <property type="match status" value="1"/>
</dbReference>
<comment type="catalytic activity">
    <reaction evidence="1">
        <text>(7,8-dihydropterin-6-yl)methyl diphosphate + 4-aminobenzoate = 7,8-dihydropteroate + diphosphate</text>
        <dbReference type="Rhea" id="RHEA:19949"/>
        <dbReference type="ChEBI" id="CHEBI:17836"/>
        <dbReference type="ChEBI" id="CHEBI:17839"/>
        <dbReference type="ChEBI" id="CHEBI:33019"/>
        <dbReference type="ChEBI" id="CHEBI:72950"/>
        <dbReference type="EC" id="2.5.1.15"/>
    </reaction>
</comment>
<evidence type="ECO:0000256" key="12">
    <source>
        <dbReference type="ARBA" id="ARBA00022840"/>
    </source>
</evidence>
<dbReference type="GO" id="GO:0046654">
    <property type="term" value="P:tetrahydrofolate biosynthetic process"/>
    <property type="evidence" value="ECO:0007669"/>
    <property type="project" value="UniProtKB-UniPathway"/>
</dbReference>
<proteinExistence type="inferred from homology"/>
<dbReference type="CDD" id="cd00483">
    <property type="entry name" value="HPPK"/>
    <property type="match status" value="1"/>
</dbReference>
<dbReference type="Proteomes" id="UP000011083">
    <property type="component" value="Unassembled WGS sequence"/>
</dbReference>
<comment type="similarity">
    <text evidence="6">In the N-terminal section; belongs to the DHNA family.</text>
</comment>
<dbReference type="InterPro" id="IPR006390">
    <property type="entry name" value="DHP_synth_dom"/>
</dbReference>
<dbReference type="SUPFAM" id="SSF55620">
    <property type="entry name" value="Tetrahydrobiopterin biosynthesis enzymes-like"/>
    <property type="match status" value="1"/>
</dbReference>
<dbReference type="EMBL" id="KB007933">
    <property type="protein sequence ID" value="ELR19375.1"/>
    <property type="molecule type" value="Genomic_DNA"/>
</dbReference>
<dbReference type="PANTHER" id="PTHR20941:SF1">
    <property type="entry name" value="FOLIC ACID SYNTHESIS PROTEIN FOL1"/>
    <property type="match status" value="1"/>
</dbReference>
<dbReference type="GO" id="GO:0016301">
    <property type="term" value="F:kinase activity"/>
    <property type="evidence" value="ECO:0007669"/>
    <property type="project" value="UniProtKB-KW"/>
</dbReference>
<dbReference type="InterPro" id="IPR035907">
    <property type="entry name" value="Hppk_sf"/>
</dbReference>
<keyword evidence="12" id="KW-0067">ATP-binding</keyword>
<keyword evidence="19" id="KW-1185">Reference proteome</keyword>
<evidence type="ECO:0000313" key="19">
    <source>
        <dbReference type="Proteomes" id="UP000011083"/>
    </source>
</evidence>
<keyword evidence="10" id="KW-0547">Nucleotide-binding</keyword>
<organism evidence="18 19">
    <name type="scientific">Acanthamoeba castellanii (strain ATCC 30010 / Neff)</name>
    <dbReference type="NCBI Taxonomy" id="1257118"/>
    <lineage>
        <taxon>Eukaryota</taxon>
        <taxon>Amoebozoa</taxon>
        <taxon>Discosea</taxon>
        <taxon>Longamoebia</taxon>
        <taxon>Centramoebida</taxon>
        <taxon>Acanthamoebidae</taxon>
        <taxon>Acanthamoeba</taxon>
    </lineage>
</organism>
<evidence type="ECO:0000256" key="6">
    <source>
        <dbReference type="ARBA" id="ARBA00009640"/>
    </source>
</evidence>
<dbReference type="GeneID" id="14920153"/>
<evidence type="ECO:0000256" key="11">
    <source>
        <dbReference type="ARBA" id="ARBA00022777"/>
    </source>
</evidence>
<dbReference type="UniPathway" id="UPA00077">
    <property type="reaction ID" value="UER00155"/>
</dbReference>
<feature type="compositionally biased region" description="Low complexity" evidence="16">
    <location>
        <begin position="164"/>
        <end position="175"/>
    </location>
</feature>
<evidence type="ECO:0000256" key="3">
    <source>
        <dbReference type="ARBA" id="ARBA00001946"/>
    </source>
</evidence>
<comment type="similarity">
    <text evidence="7">In the C-terminal section; belongs to the DHPS family.</text>
</comment>
<dbReference type="SUPFAM" id="SSF55083">
    <property type="entry name" value="6-hydroxymethyl-7,8-dihydropterin pyrophosphokinase, HPPK"/>
    <property type="match status" value="1"/>
</dbReference>
<accession>L8H299</accession>
<dbReference type="Gene3D" id="3.20.20.20">
    <property type="entry name" value="Dihydropteroate synthase-like"/>
    <property type="match status" value="1"/>
</dbReference>
<evidence type="ECO:0000256" key="4">
    <source>
        <dbReference type="ARBA" id="ARBA00004763"/>
    </source>
</evidence>
<keyword evidence="15" id="KW-0511">Multifunctional enzyme</keyword>
<sequence>MPAKDKIFIKDLMVQAILGVNKEERVKRQNINISIVIFHDIKQAALHDDVRHTINYSLVCKAVVAYTEDSHHYTLESLCSGIAKICCVQFGAAEAIVHVEKPCALSLARCPAVEVHRTRDFFLVQEPLMLQQSAAQAQHQQQPQPAVAAPAVVASPGKPKDDAAGVAEESSGGAAKKSNSVHTAYLALGSNLGQREDNIYKALKVLAESCDIISTSALYQTPPAYVVDQPAFLNAACKIRTKLTPGELLDLVKSVEQRLGRTTGGIRFGPRCIDVDILFYDSIHVHRSDESLIIPHSRIPERDFVLGPLKDIAADYVHPILKKTIAQLFHELPQHKLYRVTPIRSQLWTWSERTFVMGIINATPDSFSDGGDCFDIETAVRHAKELVEGGAHILDIGGQSTNPRSTLLSAEEEVKRVVPLVQALRSEANCAWMKNIPISIDTFYSSVAEEAIKVGADVINDISGGVYDEKILSVAHHYQVPIVLMHMRGTPQTMMQPVNTDYGGKMLDEVARVLKQRADSAQLAGIPRWNIILDAGIGFAKTADHNLEILRRLKPLHREVGESYAMLVGASRKGFIGKIVGGEAETKPKLRGWGTAATSTAAVAGGANIIRVHDVKEQGEVIKVADAIYRNNWTSS</sequence>
<dbReference type="FunFam" id="3.20.20.20:FF:000006">
    <property type="entry name" value="Dihydropteroate synthase"/>
    <property type="match status" value="1"/>
</dbReference>
<dbReference type="GO" id="GO:0004156">
    <property type="term" value="F:dihydropteroate synthase activity"/>
    <property type="evidence" value="ECO:0007669"/>
    <property type="project" value="UniProtKB-EC"/>
</dbReference>
<evidence type="ECO:0000256" key="2">
    <source>
        <dbReference type="ARBA" id="ARBA00000198"/>
    </source>
</evidence>
<dbReference type="GO" id="GO:0046872">
    <property type="term" value="F:metal ion binding"/>
    <property type="evidence" value="ECO:0007669"/>
    <property type="project" value="UniProtKB-KW"/>
</dbReference>
<evidence type="ECO:0000259" key="17">
    <source>
        <dbReference type="PROSITE" id="PS50972"/>
    </source>
</evidence>
<dbReference type="InterPro" id="IPR011005">
    <property type="entry name" value="Dihydropteroate_synth-like_sf"/>
</dbReference>
<dbReference type="GO" id="GO:0046656">
    <property type="term" value="P:folic acid biosynthetic process"/>
    <property type="evidence" value="ECO:0007669"/>
    <property type="project" value="UniProtKB-KW"/>
</dbReference>
<dbReference type="AlphaFoldDB" id="L8H299"/>
<dbReference type="Gene3D" id="3.30.1130.10">
    <property type="match status" value="1"/>
</dbReference>
<reference evidence="18 19" key="1">
    <citation type="journal article" date="2013" name="Genome Biol.">
        <title>Genome of Acanthamoeba castellanii highlights extensive lateral gene transfer and early evolution of tyrosine kinase signaling.</title>
        <authorList>
            <person name="Clarke M."/>
            <person name="Lohan A.J."/>
            <person name="Liu B."/>
            <person name="Lagkouvardos I."/>
            <person name="Roy S."/>
            <person name="Zafar N."/>
            <person name="Bertelli C."/>
            <person name="Schilde C."/>
            <person name="Kianianmomeni A."/>
            <person name="Burglin T.R."/>
            <person name="Frech C."/>
            <person name="Turcotte B."/>
            <person name="Kopec K.O."/>
            <person name="Synnott J.M."/>
            <person name="Choo C."/>
            <person name="Paponov I."/>
            <person name="Finkler A."/>
            <person name="Soon Heng Tan C."/>
            <person name="Hutchins A.P."/>
            <person name="Weinmeier T."/>
            <person name="Rattei T."/>
            <person name="Chu J.S."/>
            <person name="Gimenez G."/>
            <person name="Irimia M."/>
            <person name="Rigden D.J."/>
            <person name="Fitzpatrick D.A."/>
            <person name="Lorenzo-Morales J."/>
            <person name="Bateman A."/>
            <person name="Chiu C.H."/>
            <person name="Tang P."/>
            <person name="Hegemann P."/>
            <person name="Fromm H."/>
            <person name="Raoult D."/>
            <person name="Greub G."/>
            <person name="Miranda-Saavedra D."/>
            <person name="Chen N."/>
            <person name="Nash P."/>
            <person name="Ginger M.L."/>
            <person name="Horn M."/>
            <person name="Schaap P."/>
            <person name="Caler L."/>
            <person name="Loftus B."/>
        </authorList>
    </citation>
    <scope>NUCLEOTIDE SEQUENCE [LARGE SCALE GENOMIC DNA]</scope>
    <source>
        <strain evidence="18 19">Neff</strain>
    </source>
</reference>
<dbReference type="STRING" id="1257118.L8H299"/>
<evidence type="ECO:0000256" key="14">
    <source>
        <dbReference type="ARBA" id="ARBA00022909"/>
    </source>
</evidence>
<keyword evidence="13" id="KW-0460">Magnesium</keyword>
<keyword evidence="11 18" id="KW-0418">Kinase</keyword>
<comment type="cofactor">
    <cofactor evidence="3">
        <name>Mg(2+)</name>
        <dbReference type="ChEBI" id="CHEBI:18420"/>
    </cofactor>
</comment>
<dbReference type="CDD" id="cd00739">
    <property type="entry name" value="DHPS"/>
    <property type="match status" value="1"/>
</dbReference>
<comment type="catalytic activity">
    <reaction evidence="2">
        <text>6-hydroxymethyl-7,8-dihydropterin + ATP = (7,8-dihydropterin-6-yl)methyl diphosphate + AMP + H(+)</text>
        <dbReference type="Rhea" id="RHEA:11412"/>
        <dbReference type="ChEBI" id="CHEBI:15378"/>
        <dbReference type="ChEBI" id="CHEBI:30616"/>
        <dbReference type="ChEBI" id="CHEBI:44841"/>
        <dbReference type="ChEBI" id="CHEBI:72950"/>
        <dbReference type="ChEBI" id="CHEBI:456215"/>
        <dbReference type="EC" id="2.7.6.3"/>
    </reaction>
</comment>
<evidence type="ECO:0000313" key="18">
    <source>
        <dbReference type="EMBL" id="ELR19375.1"/>
    </source>
</evidence>
<protein>
    <submittedName>
        <fullName evidence="18">7, 8dihydro-6-hydroxymethylpterin-pyrophosphokinase (HPPK), putative</fullName>
    </submittedName>
</protein>
<gene>
    <name evidence="18" type="ORF">ACA1_266000</name>
</gene>
<dbReference type="OMA" id="NIPHKLM"/>
<evidence type="ECO:0000256" key="5">
    <source>
        <dbReference type="ARBA" id="ARBA00005051"/>
    </source>
</evidence>
<keyword evidence="14" id="KW-0289">Folate biosynthesis</keyword>
<dbReference type="PROSITE" id="PS50972">
    <property type="entry name" value="PTERIN_BINDING"/>
    <property type="match status" value="1"/>
</dbReference>
<evidence type="ECO:0000256" key="8">
    <source>
        <dbReference type="ARBA" id="ARBA00022679"/>
    </source>
</evidence>
<feature type="region of interest" description="Disordered" evidence="16">
    <location>
        <begin position="153"/>
        <end position="175"/>
    </location>
</feature>
<dbReference type="InterPro" id="IPR043133">
    <property type="entry name" value="GTP-CH-I_C/QueF"/>
</dbReference>
<dbReference type="GO" id="GO:0005740">
    <property type="term" value="C:mitochondrial envelope"/>
    <property type="evidence" value="ECO:0007669"/>
    <property type="project" value="TreeGrafter"/>
</dbReference>
<dbReference type="InterPro" id="IPR006157">
    <property type="entry name" value="FolB_dom"/>
</dbReference>
<dbReference type="NCBIfam" id="TIGR01496">
    <property type="entry name" value="DHPS"/>
    <property type="match status" value="1"/>
</dbReference>
<dbReference type="GO" id="GO:0003848">
    <property type="term" value="F:2-amino-4-hydroxy-6-hydroxymethyldihydropteridine diphosphokinase activity"/>
    <property type="evidence" value="ECO:0007669"/>
    <property type="project" value="UniProtKB-EC"/>
</dbReference>
<dbReference type="GO" id="GO:0004150">
    <property type="term" value="F:dihydroneopterin aldolase activity"/>
    <property type="evidence" value="ECO:0007669"/>
    <property type="project" value="InterPro"/>
</dbReference>
<dbReference type="SMART" id="SM00905">
    <property type="entry name" value="FolB"/>
    <property type="match status" value="1"/>
</dbReference>
<keyword evidence="9" id="KW-0479">Metal-binding</keyword>
<dbReference type="Pfam" id="PF00809">
    <property type="entry name" value="Pterin_bind"/>
    <property type="match status" value="1"/>
</dbReference>
<evidence type="ECO:0000256" key="16">
    <source>
        <dbReference type="SAM" id="MobiDB-lite"/>
    </source>
</evidence>
<dbReference type="PANTHER" id="PTHR20941">
    <property type="entry name" value="FOLATE SYNTHESIS PROTEINS"/>
    <property type="match status" value="1"/>
</dbReference>
<dbReference type="PROSITE" id="PS00792">
    <property type="entry name" value="DHPS_1"/>
    <property type="match status" value="1"/>
</dbReference>
<evidence type="ECO:0000256" key="10">
    <source>
        <dbReference type="ARBA" id="ARBA00022741"/>
    </source>
</evidence>
<keyword evidence="8" id="KW-0808">Transferase</keyword>
<dbReference type="NCBIfam" id="TIGR01498">
    <property type="entry name" value="folK"/>
    <property type="match status" value="1"/>
</dbReference>